<feature type="compositionally biased region" description="Polar residues" evidence="1">
    <location>
        <begin position="24"/>
        <end position="34"/>
    </location>
</feature>
<evidence type="ECO:0000313" key="2">
    <source>
        <dbReference type="EMBL" id="KMZ71004.1"/>
    </source>
</evidence>
<dbReference type="EMBL" id="LFYR01000692">
    <property type="protein sequence ID" value="KMZ71004.1"/>
    <property type="molecule type" value="Genomic_DNA"/>
</dbReference>
<comment type="caution">
    <text evidence="2">The sequence shown here is derived from an EMBL/GenBank/DDBJ whole genome shotgun (WGS) entry which is preliminary data.</text>
</comment>
<evidence type="ECO:0000256" key="1">
    <source>
        <dbReference type="SAM" id="MobiDB-lite"/>
    </source>
</evidence>
<keyword evidence="3" id="KW-1185">Reference proteome</keyword>
<organism evidence="2 3">
    <name type="scientific">Zostera marina</name>
    <name type="common">Eelgrass</name>
    <dbReference type="NCBI Taxonomy" id="29655"/>
    <lineage>
        <taxon>Eukaryota</taxon>
        <taxon>Viridiplantae</taxon>
        <taxon>Streptophyta</taxon>
        <taxon>Embryophyta</taxon>
        <taxon>Tracheophyta</taxon>
        <taxon>Spermatophyta</taxon>
        <taxon>Magnoliopsida</taxon>
        <taxon>Liliopsida</taxon>
        <taxon>Zosteraceae</taxon>
        <taxon>Zostera</taxon>
    </lineage>
</organism>
<reference evidence="3" key="1">
    <citation type="journal article" date="2016" name="Nature">
        <title>The genome of the seagrass Zostera marina reveals angiosperm adaptation to the sea.</title>
        <authorList>
            <person name="Olsen J.L."/>
            <person name="Rouze P."/>
            <person name="Verhelst B."/>
            <person name="Lin Y.-C."/>
            <person name="Bayer T."/>
            <person name="Collen J."/>
            <person name="Dattolo E."/>
            <person name="De Paoli E."/>
            <person name="Dittami S."/>
            <person name="Maumus F."/>
            <person name="Michel G."/>
            <person name="Kersting A."/>
            <person name="Lauritano C."/>
            <person name="Lohaus R."/>
            <person name="Toepel M."/>
            <person name="Tonon T."/>
            <person name="Vanneste K."/>
            <person name="Amirebrahimi M."/>
            <person name="Brakel J."/>
            <person name="Bostroem C."/>
            <person name="Chovatia M."/>
            <person name="Grimwood J."/>
            <person name="Jenkins J.W."/>
            <person name="Jueterbock A."/>
            <person name="Mraz A."/>
            <person name="Stam W.T."/>
            <person name="Tice H."/>
            <person name="Bornberg-Bauer E."/>
            <person name="Green P.J."/>
            <person name="Pearson G.A."/>
            <person name="Procaccini G."/>
            <person name="Duarte C.M."/>
            <person name="Schmutz J."/>
            <person name="Reusch T.B.H."/>
            <person name="Van de Peer Y."/>
        </authorList>
    </citation>
    <scope>NUCLEOTIDE SEQUENCE [LARGE SCALE GENOMIC DNA]</scope>
    <source>
        <strain evidence="3">cv. Finnish</strain>
    </source>
</reference>
<name>A0A0K9PPW2_ZOSMR</name>
<dbReference type="AlphaFoldDB" id="A0A0K9PPW2"/>
<accession>A0A0K9PPW2</accession>
<feature type="compositionally biased region" description="Low complexity" evidence="1">
    <location>
        <begin position="35"/>
        <end position="46"/>
    </location>
</feature>
<proteinExistence type="predicted"/>
<dbReference type="Proteomes" id="UP000036987">
    <property type="component" value="Unassembled WGS sequence"/>
</dbReference>
<gene>
    <name evidence="2" type="ORF">ZOSMA_18G01010</name>
</gene>
<evidence type="ECO:0000313" key="3">
    <source>
        <dbReference type="Proteomes" id="UP000036987"/>
    </source>
</evidence>
<sequence>MILKHLHSFHAMNNMFFSHRHNAFSPSSPRSTTNSISPSAPSVSSATILPPSPRSAMRSSIPPKNYNSSTTKSSKLTTMSRYGVREVGCCL</sequence>
<feature type="region of interest" description="Disordered" evidence="1">
    <location>
        <begin position="20"/>
        <end position="79"/>
    </location>
</feature>
<feature type="compositionally biased region" description="Low complexity" evidence="1">
    <location>
        <begin position="68"/>
        <end position="78"/>
    </location>
</feature>
<protein>
    <submittedName>
        <fullName evidence="2">Uncharacterized protein</fullName>
    </submittedName>
</protein>